<proteinExistence type="predicted"/>
<accession>A0ABM6MC21</accession>
<reference evidence="1 2" key="1">
    <citation type="submission" date="2017-03" db="EMBL/GenBank/DDBJ databases">
        <title>Complete genome sequence of Blastomonas fulva degrading microcsystin LR.</title>
        <authorList>
            <person name="Lee H.-g."/>
            <person name="Jin L."/>
            <person name="oh H.-M."/>
        </authorList>
    </citation>
    <scope>NUCLEOTIDE SEQUENCE [LARGE SCALE GENOMIC DNA]</scope>
    <source>
        <strain evidence="1 2">T2</strain>
    </source>
</reference>
<protein>
    <submittedName>
        <fullName evidence="1">Uncharacterized protein</fullName>
    </submittedName>
</protein>
<sequence>MKPGSRWKSAVCDAQMVVVRPPRASGVLQCGGSAVLELTDAAAPSGSIHPDHAGGVLIGKRYTDAESGIEVLGAKAGKGSLAFDGRPLQIKDAKPLPASD</sequence>
<dbReference type="Proteomes" id="UP000258016">
    <property type="component" value="Chromosome"/>
</dbReference>
<evidence type="ECO:0000313" key="2">
    <source>
        <dbReference type="Proteomes" id="UP000258016"/>
    </source>
</evidence>
<organism evidence="1 2">
    <name type="scientific">Blastomonas fulva</name>
    <dbReference type="NCBI Taxonomy" id="1550728"/>
    <lineage>
        <taxon>Bacteria</taxon>
        <taxon>Pseudomonadati</taxon>
        <taxon>Pseudomonadota</taxon>
        <taxon>Alphaproteobacteria</taxon>
        <taxon>Sphingomonadales</taxon>
        <taxon>Sphingomonadaceae</taxon>
        <taxon>Blastomonas</taxon>
    </lineage>
</organism>
<keyword evidence="2" id="KW-1185">Reference proteome</keyword>
<evidence type="ECO:0000313" key="1">
    <source>
        <dbReference type="EMBL" id="ASR53532.1"/>
    </source>
</evidence>
<dbReference type="EMBL" id="CP020083">
    <property type="protein sequence ID" value="ASR53532.1"/>
    <property type="molecule type" value="Genomic_DNA"/>
</dbReference>
<gene>
    <name evidence="1" type="ORF">B5J99_13110</name>
</gene>
<name>A0ABM6MC21_9SPHN</name>